<keyword evidence="3" id="KW-0133">Cell shape</keyword>
<feature type="transmembrane region" description="Helical" evidence="6">
    <location>
        <begin position="356"/>
        <end position="376"/>
    </location>
</feature>
<feature type="transmembrane region" description="Helical" evidence="6">
    <location>
        <begin position="319"/>
        <end position="336"/>
    </location>
</feature>
<feature type="transmembrane region" description="Helical" evidence="6">
    <location>
        <begin position="119"/>
        <end position="136"/>
    </location>
</feature>
<feature type="transmembrane region" description="Helical" evidence="6">
    <location>
        <begin position="173"/>
        <end position="190"/>
    </location>
</feature>
<keyword evidence="5 6" id="KW-0472">Membrane</keyword>
<sequence>MTSPKKPIPKLDYGIILSLMLLAIVSFITLYSAQSTGQYKANFVVSQAQWYVIGSIAIIFIIRFDSDQMKKISKYAYGFGMLLLVILLLLPVSKFTPIINGAKLWFVIPGVGQIQPSEFMKIATIMMLALVTSTHHERFLHKTIKTDFYLLIKISVIFGLPFMLTIIEDLGTSLVFVAIFLGIVFVSGITWKLLLPIFSFVTVIAGAAMYLAIWQRPFMEKFGVDPYQFKRIDSWLDPFSHRTDAGMQLVKSLLAIGSGQTSGKGFGSREVYMPESHSDFIFSTIGEEFGFVGGSIVISLFFMLIYQITKTGLDTKNPYYSYICVGVISLLTFHVFQNIGMTIQVLPITGIPLPFISYGGSSLLSNMIAMGIILSIRYHYKKYMFASEG</sequence>
<evidence type="ECO:0000256" key="6">
    <source>
        <dbReference type="SAM" id="Phobius"/>
    </source>
</evidence>
<dbReference type="Proteomes" id="UP000249134">
    <property type="component" value="Chromosome 1"/>
</dbReference>
<evidence type="ECO:0000256" key="5">
    <source>
        <dbReference type="ARBA" id="ARBA00023136"/>
    </source>
</evidence>
<dbReference type="KEGG" id="blen:NCTC4824_03343"/>
<evidence type="ECO:0000256" key="4">
    <source>
        <dbReference type="ARBA" id="ARBA00022989"/>
    </source>
</evidence>
<feature type="transmembrane region" description="Helical" evidence="6">
    <location>
        <begin position="289"/>
        <end position="307"/>
    </location>
</feature>
<dbReference type="PANTHER" id="PTHR30474:SF1">
    <property type="entry name" value="PEPTIDOGLYCAN GLYCOSYLTRANSFERASE MRDB"/>
    <property type="match status" value="1"/>
</dbReference>
<accession>A0A2X4ZMN4</accession>
<feature type="transmembrane region" description="Helical" evidence="6">
    <location>
        <begin position="48"/>
        <end position="64"/>
    </location>
</feature>
<dbReference type="EMBL" id="LS483476">
    <property type="protein sequence ID" value="SQI61654.1"/>
    <property type="molecule type" value="Genomic_DNA"/>
</dbReference>
<organism evidence="7 8">
    <name type="scientific">Lederbergia lenta</name>
    <name type="common">Bacillus lentus</name>
    <dbReference type="NCBI Taxonomy" id="1467"/>
    <lineage>
        <taxon>Bacteria</taxon>
        <taxon>Bacillati</taxon>
        <taxon>Bacillota</taxon>
        <taxon>Bacilli</taxon>
        <taxon>Bacillales</taxon>
        <taxon>Bacillaceae</taxon>
        <taxon>Lederbergia</taxon>
    </lineage>
</organism>
<dbReference type="Pfam" id="PF01098">
    <property type="entry name" value="FTSW_RODA_SPOVE"/>
    <property type="match status" value="1"/>
</dbReference>
<evidence type="ECO:0000313" key="7">
    <source>
        <dbReference type="EMBL" id="SQI61654.1"/>
    </source>
</evidence>
<dbReference type="GO" id="GO:0005886">
    <property type="term" value="C:plasma membrane"/>
    <property type="evidence" value="ECO:0007669"/>
    <property type="project" value="TreeGrafter"/>
</dbReference>
<feature type="transmembrane region" description="Helical" evidence="6">
    <location>
        <begin position="12"/>
        <end position="33"/>
    </location>
</feature>
<keyword evidence="8" id="KW-1185">Reference proteome</keyword>
<dbReference type="GO" id="GO:0032153">
    <property type="term" value="C:cell division site"/>
    <property type="evidence" value="ECO:0007669"/>
    <property type="project" value="TreeGrafter"/>
</dbReference>
<dbReference type="GO" id="GO:0051301">
    <property type="term" value="P:cell division"/>
    <property type="evidence" value="ECO:0007669"/>
    <property type="project" value="InterPro"/>
</dbReference>
<dbReference type="GO" id="GO:0008360">
    <property type="term" value="P:regulation of cell shape"/>
    <property type="evidence" value="ECO:0007669"/>
    <property type="project" value="UniProtKB-KW"/>
</dbReference>
<feature type="transmembrane region" description="Helical" evidence="6">
    <location>
        <begin position="76"/>
        <end position="99"/>
    </location>
</feature>
<keyword evidence="2 6" id="KW-0812">Transmembrane</keyword>
<evidence type="ECO:0000256" key="2">
    <source>
        <dbReference type="ARBA" id="ARBA00022692"/>
    </source>
</evidence>
<name>A0A2X4ZMN4_LEDLE</name>
<feature type="transmembrane region" description="Helical" evidence="6">
    <location>
        <begin position="197"/>
        <end position="214"/>
    </location>
</feature>
<proteinExistence type="predicted"/>
<feature type="transmembrane region" description="Helical" evidence="6">
    <location>
        <begin position="148"/>
        <end position="167"/>
    </location>
</feature>
<dbReference type="STRING" id="1348624.GCA_001591545_02434"/>
<dbReference type="GO" id="GO:0015648">
    <property type="term" value="F:lipid-linked peptidoglycan transporter activity"/>
    <property type="evidence" value="ECO:0007669"/>
    <property type="project" value="TreeGrafter"/>
</dbReference>
<evidence type="ECO:0000256" key="1">
    <source>
        <dbReference type="ARBA" id="ARBA00004141"/>
    </source>
</evidence>
<dbReference type="AlphaFoldDB" id="A0A2X4ZMN4"/>
<reference evidence="7 8" key="1">
    <citation type="submission" date="2018-06" db="EMBL/GenBank/DDBJ databases">
        <authorList>
            <consortium name="Pathogen Informatics"/>
            <person name="Doyle S."/>
        </authorList>
    </citation>
    <scope>NUCLEOTIDE SEQUENCE [LARGE SCALE GENOMIC DNA]</scope>
    <source>
        <strain evidence="7 8">NCTC4824</strain>
    </source>
</reference>
<dbReference type="PANTHER" id="PTHR30474">
    <property type="entry name" value="CELL CYCLE PROTEIN"/>
    <property type="match status" value="1"/>
</dbReference>
<gene>
    <name evidence="7" type="primary">rodA_2</name>
    <name evidence="7" type="ORF">NCTC4824_03343</name>
</gene>
<evidence type="ECO:0000256" key="3">
    <source>
        <dbReference type="ARBA" id="ARBA00022960"/>
    </source>
</evidence>
<protein>
    <submittedName>
        <fullName evidence="7">Cell cycle protein</fullName>
    </submittedName>
</protein>
<keyword evidence="4 6" id="KW-1133">Transmembrane helix</keyword>
<dbReference type="InterPro" id="IPR001182">
    <property type="entry name" value="FtsW/RodA"/>
</dbReference>
<evidence type="ECO:0000313" key="8">
    <source>
        <dbReference type="Proteomes" id="UP000249134"/>
    </source>
</evidence>
<comment type="subcellular location">
    <subcellularLocation>
        <location evidence="1">Membrane</location>
        <topology evidence="1">Multi-pass membrane protein</topology>
    </subcellularLocation>
</comment>
<dbReference type="RefSeq" id="WP_066142033.1">
    <property type="nucleotide sequence ID" value="NZ_CBCSGM010000003.1"/>
</dbReference>